<evidence type="ECO:0000256" key="4">
    <source>
        <dbReference type="ARBA" id="ARBA00022832"/>
    </source>
</evidence>
<reference evidence="9" key="1">
    <citation type="submission" date="2011-11" db="EMBL/GenBank/DDBJ databases">
        <title>Complete sequence of Desulfosporosinus orientis DSM 765.</title>
        <authorList>
            <person name="Lucas S."/>
            <person name="Han J."/>
            <person name="Lapidus A."/>
            <person name="Cheng J.-F."/>
            <person name="Goodwin L."/>
            <person name="Pitluck S."/>
            <person name="Peters L."/>
            <person name="Ovchinnikova G."/>
            <person name="Teshima H."/>
            <person name="Detter J.C."/>
            <person name="Han C."/>
            <person name="Tapia R."/>
            <person name="Land M."/>
            <person name="Hauser L."/>
            <person name="Kyrpides N."/>
            <person name="Ivanova N."/>
            <person name="Pagani I."/>
            <person name="Pester M."/>
            <person name="Spring S."/>
            <person name="Ollivier B."/>
            <person name="Rattei T."/>
            <person name="Klenk H.-P."/>
            <person name="Wagner M."/>
            <person name="Loy A."/>
            <person name="Woyke T."/>
        </authorList>
    </citation>
    <scope>NUCLEOTIDE SEQUENCE [LARGE SCALE GENOMIC DNA]</scope>
    <source>
        <strain evidence="9">ATCC 19365 / DSM 765 / NCIMB 8382 / VKM B-1628</strain>
    </source>
</reference>
<evidence type="ECO:0000256" key="6">
    <source>
        <dbReference type="ARBA" id="ARBA00023160"/>
    </source>
</evidence>
<evidence type="ECO:0000313" key="9">
    <source>
        <dbReference type="Proteomes" id="UP000006346"/>
    </source>
</evidence>
<dbReference type="GO" id="GO:0000035">
    <property type="term" value="F:acyl binding"/>
    <property type="evidence" value="ECO:0007669"/>
    <property type="project" value="TreeGrafter"/>
</dbReference>
<keyword evidence="5" id="KW-0443">Lipid metabolism</keyword>
<keyword evidence="2" id="KW-0444">Lipid biosynthesis</keyword>
<dbReference type="PROSITE" id="PS50075">
    <property type="entry name" value="CARRIER"/>
    <property type="match status" value="1"/>
</dbReference>
<evidence type="ECO:0000256" key="1">
    <source>
        <dbReference type="ARBA" id="ARBA00022450"/>
    </source>
</evidence>
<evidence type="ECO:0000256" key="3">
    <source>
        <dbReference type="ARBA" id="ARBA00022553"/>
    </source>
</evidence>
<dbReference type="InterPro" id="IPR003231">
    <property type="entry name" value="ACP"/>
</dbReference>
<dbReference type="EMBL" id="CP003108">
    <property type="protein sequence ID" value="AET67671.1"/>
    <property type="molecule type" value="Genomic_DNA"/>
</dbReference>
<dbReference type="OrthoDB" id="9804551at2"/>
<evidence type="ECO:0000256" key="2">
    <source>
        <dbReference type="ARBA" id="ARBA00022516"/>
    </source>
</evidence>
<dbReference type="HOGENOM" id="CLU_108696_5_1_9"/>
<name>G7WF60_DESOD</name>
<keyword evidence="1" id="KW-0596">Phosphopantetheine</keyword>
<dbReference type="PATRIC" id="fig|768706.3.peg.2077"/>
<dbReference type="InterPro" id="IPR009081">
    <property type="entry name" value="PP-bd_ACP"/>
</dbReference>
<dbReference type="STRING" id="768706.Desor_2063"/>
<dbReference type="KEGG" id="dor:Desor_2063"/>
<reference evidence="8 9" key="2">
    <citation type="journal article" date="2012" name="J. Bacteriol.">
        <title>Complete genome sequences of Desulfosporosinus orientis DSM765T, Desulfosporosinus youngiae DSM17734T, Desulfosporosinus meridiei DSM13257T, and Desulfosporosinus acidiphilus DSM22704T.</title>
        <authorList>
            <person name="Pester M."/>
            <person name="Brambilla E."/>
            <person name="Alazard D."/>
            <person name="Rattei T."/>
            <person name="Weinmaier T."/>
            <person name="Han J."/>
            <person name="Lucas S."/>
            <person name="Lapidus A."/>
            <person name="Cheng J.F."/>
            <person name="Goodwin L."/>
            <person name="Pitluck S."/>
            <person name="Peters L."/>
            <person name="Ovchinnikova G."/>
            <person name="Teshima H."/>
            <person name="Detter J.C."/>
            <person name="Han C.S."/>
            <person name="Tapia R."/>
            <person name="Land M.L."/>
            <person name="Hauser L."/>
            <person name="Kyrpides N.C."/>
            <person name="Ivanova N.N."/>
            <person name="Pagani I."/>
            <person name="Huntmann M."/>
            <person name="Wei C.L."/>
            <person name="Davenport K.W."/>
            <person name="Daligault H."/>
            <person name="Chain P.S."/>
            <person name="Chen A."/>
            <person name="Mavromatis K."/>
            <person name="Markowitz V."/>
            <person name="Szeto E."/>
            <person name="Mikhailova N."/>
            <person name="Pati A."/>
            <person name="Wagner M."/>
            <person name="Woyke T."/>
            <person name="Ollivier B."/>
            <person name="Klenk H.P."/>
            <person name="Spring S."/>
            <person name="Loy A."/>
        </authorList>
    </citation>
    <scope>NUCLEOTIDE SEQUENCE [LARGE SCALE GENOMIC DNA]</scope>
    <source>
        <strain evidence="9">ATCC 19365 / DSM 765 / NCIMB 8382 / VKM B-1628</strain>
    </source>
</reference>
<accession>G7WF60</accession>
<dbReference type="Gene3D" id="1.10.1200.10">
    <property type="entry name" value="ACP-like"/>
    <property type="match status" value="1"/>
</dbReference>
<dbReference type="Proteomes" id="UP000006346">
    <property type="component" value="Chromosome"/>
</dbReference>
<keyword evidence="4" id="KW-0276">Fatty acid metabolism</keyword>
<dbReference type="Pfam" id="PF00550">
    <property type="entry name" value="PP-binding"/>
    <property type="match status" value="1"/>
</dbReference>
<dbReference type="SUPFAM" id="SSF47336">
    <property type="entry name" value="ACP-like"/>
    <property type="match status" value="1"/>
</dbReference>
<keyword evidence="9" id="KW-1185">Reference proteome</keyword>
<evidence type="ECO:0000256" key="5">
    <source>
        <dbReference type="ARBA" id="ARBA00023098"/>
    </source>
</evidence>
<dbReference type="RefSeq" id="WP_014184486.1">
    <property type="nucleotide sequence ID" value="NC_016584.1"/>
</dbReference>
<keyword evidence="3" id="KW-0597">Phosphoprotein</keyword>
<dbReference type="PANTHER" id="PTHR20863">
    <property type="entry name" value="ACYL CARRIER PROTEIN"/>
    <property type="match status" value="1"/>
</dbReference>
<evidence type="ECO:0000313" key="8">
    <source>
        <dbReference type="EMBL" id="AET67671.1"/>
    </source>
</evidence>
<sequence length="80" mass="9112">MTIETRIIKALQSVLDKRPEITLESRLQEDLQVDSLEKLLIISALEDEFSMTIADDHFKGVETVKDIVLKLRESGLLEEA</sequence>
<dbReference type="eggNOG" id="COG0236">
    <property type="taxonomic scope" value="Bacteria"/>
</dbReference>
<evidence type="ECO:0000259" key="7">
    <source>
        <dbReference type="PROSITE" id="PS50075"/>
    </source>
</evidence>
<dbReference type="PANTHER" id="PTHR20863:SF76">
    <property type="entry name" value="CARRIER DOMAIN-CONTAINING PROTEIN"/>
    <property type="match status" value="1"/>
</dbReference>
<dbReference type="AlphaFoldDB" id="G7WF60"/>
<organism evidence="8 9">
    <name type="scientific">Desulfosporosinus orientis (strain ATCC 19365 / DSM 765 / NCIMB 8382 / VKM B-1628 / Singapore I)</name>
    <name type="common">Desulfotomaculum orientis</name>
    <dbReference type="NCBI Taxonomy" id="768706"/>
    <lineage>
        <taxon>Bacteria</taxon>
        <taxon>Bacillati</taxon>
        <taxon>Bacillota</taxon>
        <taxon>Clostridia</taxon>
        <taxon>Eubacteriales</taxon>
        <taxon>Desulfitobacteriaceae</taxon>
        <taxon>Desulfosporosinus</taxon>
    </lineage>
</organism>
<feature type="domain" description="Carrier" evidence="7">
    <location>
        <begin position="1"/>
        <end position="75"/>
    </location>
</feature>
<proteinExistence type="predicted"/>
<protein>
    <submittedName>
        <fullName evidence="8">Acyl carrier protein</fullName>
    </submittedName>
</protein>
<keyword evidence="6" id="KW-0275">Fatty acid biosynthesis</keyword>
<dbReference type="InterPro" id="IPR036736">
    <property type="entry name" value="ACP-like_sf"/>
</dbReference>
<dbReference type="GO" id="GO:0000036">
    <property type="term" value="F:acyl carrier activity"/>
    <property type="evidence" value="ECO:0007669"/>
    <property type="project" value="TreeGrafter"/>
</dbReference>
<gene>
    <name evidence="8" type="ordered locus">Desor_2063</name>
</gene>